<dbReference type="SUPFAM" id="SSF52540">
    <property type="entry name" value="P-loop containing nucleoside triphosphate hydrolases"/>
    <property type="match status" value="1"/>
</dbReference>
<feature type="domain" description="G" evidence="1">
    <location>
        <begin position="12"/>
        <end position="116"/>
    </location>
</feature>
<dbReference type="GO" id="GO:0005525">
    <property type="term" value="F:GTP binding"/>
    <property type="evidence" value="ECO:0007669"/>
    <property type="project" value="InterPro"/>
</dbReference>
<dbReference type="InterPro" id="IPR027417">
    <property type="entry name" value="P-loop_NTPase"/>
</dbReference>
<reference evidence="2" key="1">
    <citation type="submission" date="2021-01" db="EMBL/GenBank/DDBJ databases">
        <authorList>
            <person name="Corre E."/>
            <person name="Pelletier E."/>
            <person name="Niang G."/>
            <person name="Scheremetjew M."/>
            <person name="Finn R."/>
            <person name="Kale V."/>
            <person name="Holt S."/>
            <person name="Cochrane G."/>
            <person name="Meng A."/>
            <person name="Brown T."/>
            <person name="Cohen L."/>
        </authorList>
    </citation>
    <scope>NUCLEOTIDE SEQUENCE</scope>
    <source>
        <strain evidence="2">CCMP3105</strain>
    </source>
</reference>
<dbReference type="AlphaFoldDB" id="A0A7S4WAF8"/>
<evidence type="ECO:0000313" key="2">
    <source>
        <dbReference type="EMBL" id="CAE4637683.1"/>
    </source>
</evidence>
<organism evidence="2">
    <name type="scientific">Alexandrium monilatum</name>
    <dbReference type="NCBI Taxonomy" id="311494"/>
    <lineage>
        <taxon>Eukaryota</taxon>
        <taxon>Sar</taxon>
        <taxon>Alveolata</taxon>
        <taxon>Dinophyceae</taxon>
        <taxon>Gonyaulacales</taxon>
        <taxon>Pyrocystaceae</taxon>
        <taxon>Alexandrium</taxon>
    </lineage>
</organism>
<dbReference type="InterPro" id="IPR006073">
    <property type="entry name" value="GTP-bd"/>
</dbReference>
<protein>
    <recommendedName>
        <fullName evidence="1">G domain-containing protein</fullName>
    </recommendedName>
</protein>
<dbReference type="Gene3D" id="3.40.50.300">
    <property type="entry name" value="P-loop containing nucleotide triphosphate hydrolases"/>
    <property type="match status" value="1"/>
</dbReference>
<sequence>MAEARPDPNTAVCVLGYCGVGKSSLVEKVAGVTGLSSNQAHAFTLCSRYYDSLNGRLRIIDTPGINTTEDAVTANLWVAQAFNFCPLNLLLVCVEAHFRAANVVDQVRQRFEQFMSSDTIARQLAVCVTKTDIEKSWTESELQDLITANLGSGIGVMFSHKDITGDELERKMLALTQEPLSLEVTADNFLEYFEVKTSDMAIMRTVTREKVKLNKMVDGFLADFDKLDRKEQDDLIFEFLAFLERDILEGEKRIAERHGLNFDGGTLEACINAGTLAHLRRLMIPKLKLVKLRAISFMKDVENTDFRACPHCGRVWHLVERCPQTFCGSVPTFGDSDRSFATYNFQWDGDKVTFAKKGDATRQKKSAMTGSGCNKPIVWTEMKPVAPPSELMEAMPVSLSGMPTLHEDFTEDWQAAFEGRIGGMGAVVAGDDASQGVGGWARNVRRRTT</sequence>
<gene>
    <name evidence="2" type="ORF">AMON00008_LOCUS46500</name>
</gene>
<evidence type="ECO:0000259" key="1">
    <source>
        <dbReference type="Pfam" id="PF01926"/>
    </source>
</evidence>
<dbReference type="CDD" id="cd00882">
    <property type="entry name" value="Ras_like_GTPase"/>
    <property type="match status" value="1"/>
</dbReference>
<dbReference type="EMBL" id="HBNR01065832">
    <property type="protein sequence ID" value="CAE4637683.1"/>
    <property type="molecule type" value="Transcribed_RNA"/>
</dbReference>
<accession>A0A7S4WAF8</accession>
<proteinExistence type="predicted"/>
<name>A0A7S4WAF8_9DINO</name>
<dbReference type="Pfam" id="PF01926">
    <property type="entry name" value="MMR_HSR1"/>
    <property type="match status" value="1"/>
</dbReference>